<evidence type="ECO:0000256" key="1">
    <source>
        <dbReference type="ARBA" id="ARBA00022491"/>
    </source>
</evidence>
<keyword evidence="4" id="KW-0804">Transcription</keyword>
<keyword evidence="1" id="KW-0678">Repressor</keyword>
<feature type="domain" description="HTH tetR-type" evidence="6">
    <location>
        <begin position="8"/>
        <end position="68"/>
    </location>
</feature>
<dbReference type="Gene3D" id="1.10.357.10">
    <property type="entry name" value="Tetracycline Repressor, domain 2"/>
    <property type="match status" value="1"/>
</dbReference>
<protein>
    <submittedName>
        <fullName evidence="7">AcrR family transcriptional regulator</fullName>
    </submittedName>
</protein>
<dbReference type="PROSITE" id="PS50977">
    <property type="entry name" value="HTH_TETR_2"/>
    <property type="match status" value="1"/>
</dbReference>
<dbReference type="SUPFAM" id="SSF46689">
    <property type="entry name" value="Homeodomain-like"/>
    <property type="match status" value="1"/>
</dbReference>
<dbReference type="InterPro" id="IPR050109">
    <property type="entry name" value="HTH-type_TetR-like_transc_reg"/>
</dbReference>
<dbReference type="RefSeq" id="WP_184788851.1">
    <property type="nucleotide sequence ID" value="NZ_BONT01000046.1"/>
</dbReference>
<sequence length="201" mass="21592">MPKLADHDRRRAQITQALLRVVAAKGLHAVTMRGVAEEAGVSLRLVQYYFDTKERLLFHAVEHVGSLLAARLTARIRALGADPGHRRVIETIVAEALPTDDDSRMLHIVYTSYAVLAMTAPELAGERFLRDPSALEDYIAGCFQAAAEAGELVTGGDPRAEAAALMGLYGGLGTSVLLEQRGAAEAMAVIAYHLDRVFGPG</sequence>
<evidence type="ECO:0000256" key="5">
    <source>
        <dbReference type="PROSITE-ProRule" id="PRU00335"/>
    </source>
</evidence>
<dbReference type="InterPro" id="IPR039538">
    <property type="entry name" value="BetI_C"/>
</dbReference>
<dbReference type="Pfam" id="PF13977">
    <property type="entry name" value="TetR_C_6"/>
    <property type="match status" value="1"/>
</dbReference>
<dbReference type="InterPro" id="IPR001647">
    <property type="entry name" value="HTH_TetR"/>
</dbReference>
<feature type="DNA-binding region" description="H-T-H motif" evidence="5">
    <location>
        <begin position="31"/>
        <end position="50"/>
    </location>
</feature>
<evidence type="ECO:0000259" key="6">
    <source>
        <dbReference type="PROSITE" id="PS50977"/>
    </source>
</evidence>
<dbReference type="InterPro" id="IPR036271">
    <property type="entry name" value="Tet_transcr_reg_TetR-rel_C_sf"/>
</dbReference>
<dbReference type="PANTHER" id="PTHR30055:SF240">
    <property type="entry name" value="HTH-TYPE TRANSCRIPTIONAL REGULATOR ACRR"/>
    <property type="match status" value="1"/>
</dbReference>
<accession>A0A841FRR2</accession>
<name>A0A841FRR2_9ACTN</name>
<dbReference type="GO" id="GO:0000976">
    <property type="term" value="F:transcription cis-regulatory region binding"/>
    <property type="evidence" value="ECO:0007669"/>
    <property type="project" value="TreeGrafter"/>
</dbReference>
<proteinExistence type="predicted"/>
<gene>
    <name evidence="7" type="ORF">HNR73_003865</name>
</gene>
<dbReference type="InterPro" id="IPR009057">
    <property type="entry name" value="Homeodomain-like_sf"/>
</dbReference>
<evidence type="ECO:0000256" key="3">
    <source>
        <dbReference type="ARBA" id="ARBA00023125"/>
    </source>
</evidence>
<keyword evidence="8" id="KW-1185">Reference proteome</keyword>
<evidence type="ECO:0000313" key="8">
    <source>
        <dbReference type="Proteomes" id="UP000548476"/>
    </source>
</evidence>
<keyword evidence="3 5" id="KW-0238">DNA-binding</keyword>
<evidence type="ECO:0000313" key="7">
    <source>
        <dbReference type="EMBL" id="MBB6035997.1"/>
    </source>
</evidence>
<dbReference type="Pfam" id="PF00440">
    <property type="entry name" value="TetR_N"/>
    <property type="match status" value="1"/>
</dbReference>
<dbReference type="SUPFAM" id="SSF48498">
    <property type="entry name" value="Tetracyclin repressor-like, C-terminal domain"/>
    <property type="match status" value="1"/>
</dbReference>
<organism evidence="7 8">
    <name type="scientific">Phytomonospora endophytica</name>
    <dbReference type="NCBI Taxonomy" id="714109"/>
    <lineage>
        <taxon>Bacteria</taxon>
        <taxon>Bacillati</taxon>
        <taxon>Actinomycetota</taxon>
        <taxon>Actinomycetes</taxon>
        <taxon>Micromonosporales</taxon>
        <taxon>Micromonosporaceae</taxon>
        <taxon>Phytomonospora</taxon>
    </lineage>
</organism>
<dbReference type="GO" id="GO:0003700">
    <property type="term" value="F:DNA-binding transcription factor activity"/>
    <property type="evidence" value="ECO:0007669"/>
    <property type="project" value="TreeGrafter"/>
</dbReference>
<comment type="caution">
    <text evidence="7">The sequence shown here is derived from an EMBL/GenBank/DDBJ whole genome shotgun (WGS) entry which is preliminary data.</text>
</comment>
<evidence type="ECO:0000256" key="4">
    <source>
        <dbReference type="ARBA" id="ARBA00023163"/>
    </source>
</evidence>
<keyword evidence="2" id="KW-0805">Transcription regulation</keyword>
<evidence type="ECO:0000256" key="2">
    <source>
        <dbReference type="ARBA" id="ARBA00023015"/>
    </source>
</evidence>
<dbReference type="Proteomes" id="UP000548476">
    <property type="component" value="Unassembled WGS sequence"/>
</dbReference>
<dbReference type="AlphaFoldDB" id="A0A841FRR2"/>
<reference evidence="7 8" key="1">
    <citation type="submission" date="2020-08" db="EMBL/GenBank/DDBJ databases">
        <title>Genomic Encyclopedia of Type Strains, Phase IV (KMG-IV): sequencing the most valuable type-strain genomes for metagenomic binning, comparative biology and taxonomic classification.</title>
        <authorList>
            <person name="Goeker M."/>
        </authorList>
    </citation>
    <scope>NUCLEOTIDE SEQUENCE [LARGE SCALE GENOMIC DNA]</scope>
    <source>
        <strain evidence="7 8">YIM 65646</strain>
    </source>
</reference>
<dbReference type="PANTHER" id="PTHR30055">
    <property type="entry name" value="HTH-TYPE TRANSCRIPTIONAL REGULATOR RUTR"/>
    <property type="match status" value="1"/>
</dbReference>
<dbReference type="EMBL" id="JACHGT010000008">
    <property type="protein sequence ID" value="MBB6035997.1"/>
    <property type="molecule type" value="Genomic_DNA"/>
</dbReference>